<evidence type="ECO:0000313" key="4">
    <source>
        <dbReference type="Proteomes" id="UP000008141"/>
    </source>
</evidence>
<accession>E1ZMV2</accession>
<keyword evidence="1" id="KW-0175">Coiled coil</keyword>
<dbReference type="InParanoid" id="E1ZMV2"/>
<dbReference type="eggNOG" id="ENOG502SHR5">
    <property type="taxonomic scope" value="Eukaryota"/>
</dbReference>
<evidence type="ECO:0000313" key="3">
    <source>
        <dbReference type="EMBL" id="EFN52866.1"/>
    </source>
</evidence>
<feature type="compositionally biased region" description="Low complexity" evidence="2">
    <location>
        <begin position="40"/>
        <end position="69"/>
    </location>
</feature>
<feature type="coiled-coil region" evidence="1">
    <location>
        <begin position="89"/>
        <end position="159"/>
    </location>
</feature>
<feature type="coiled-coil region" evidence="1">
    <location>
        <begin position="713"/>
        <end position="750"/>
    </location>
</feature>
<dbReference type="RefSeq" id="XP_005844968.1">
    <property type="nucleotide sequence ID" value="XM_005844906.1"/>
</dbReference>
<feature type="coiled-coil region" evidence="1">
    <location>
        <begin position="231"/>
        <end position="321"/>
    </location>
</feature>
<feature type="compositionally biased region" description="Low complexity" evidence="2">
    <location>
        <begin position="518"/>
        <end position="551"/>
    </location>
</feature>
<proteinExistence type="predicted"/>
<dbReference type="OrthoDB" id="514224at2759"/>
<feature type="region of interest" description="Disordered" evidence="2">
    <location>
        <begin position="406"/>
        <end position="429"/>
    </location>
</feature>
<feature type="region of interest" description="Disordered" evidence="2">
    <location>
        <begin position="910"/>
        <end position="974"/>
    </location>
</feature>
<evidence type="ECO:0000256" key="1">
    <source>
        <dbReference type="SAM" id="Coils"/>
    </source>
</evidence>
<dbReference type="AlphaFoldDB" id="E1ZMV2"/>
<keyword evidence="4" id="KW-1185">Reference proteome</keyword>
<feature type="region of interest" description="Disordered" evidence="2">
    <location>
        <begin position="759"/>
        <end position="896"/>
    </location>
</feature>
<organism evidence="4">
    <name type="scientific">Chlorella variabilis</name>
    <name type="common">Green alga</name>
    <dbReference type="NCBI Taxonomy" id="554065"/>
    <lineage>
        <taxon>Eukaryota</taxon>
        <taxon>Viridiplantae</taxon>
        <taxon>Chlorophyta</taxon>
        <taxon>core chlorophytes</taxon>
        <taxon>Trebouxiophyceae</taxon>
        <taxon>Chlorellales</taxon>
        <taxon>Chlorellaceae</taxon>
        <taxon>Chlorella clade</taxon>
        <taxon>Chlorella</taxon>
    </lineage>
</organism>
<feature type="compositionally biased region" description="Low complexity" evidence="2">
    <location>
        <begin position="471"/>
        <end position="494"/>
    </location>
</feature>
<dbReference type="EMBL" id="GL433854">
    <property type="protein sequence ID" value="EFN52866.1"/>
    <property type="molecule type" value="Genomic_DNA"/>
</dbReference>
<dbReference type="GeneID" id="17352266"/>
<name>E1ZMV2_CHLVA</name>
<reference evidence="3 4" key="1">
    <citation type="journal article" date="2010" name="Plant Cell">
        <title>The Chlorella variabilis NC64A genome reveals adaptation to photosymbiosis, coevolution with viruses, and cryptic sex.</title>
        <authorList>
            <person name="Blanc G."/>
            <person name="Duncan G."/>
            <person name="Agarkova I."/>
            <person name="Borodovsky M."/>
            <person name="Gurnon J."/>
            <person name="Kuo A."/>
            <person name="Lindquist E."/>
            <person name="Lucas S."/>
            <person name="Pangilinan J."/>
            <person name="Polle J."/>
            <person name="Salamov A."/>
            <person name="Terry A."/>
            <person name="Yamada T."/>
            <person name="Dunigan D.D."/>
            <person name="Grigoriev I.V."/>
            <person name="Claverie J.M."/>
            <person name="Van Etten J.L."/>
        </authorList>
    </citation>
    <scope>NUCLEOTIDE SEQUENCE [LARGE SCALE GENOMIC DNA]</scope>
    <source>
        <strain evidence="3 4">NC64A</strain>
    </source>
</reference>
<feature type="compositionally biased region" description="Low complexity" evidence="2">
    <location>
        <begin position="960"/>
        <end position="974"/>
    </location>
</feature>
<feature type="compositionally biased region" description="Basic residues" evidence="2">
    <location>
        <begin position="942"/>
        <end position="956"/>
    </location>
</feature>
<dbReference type="KEGG" id="cvr:CHLNCDRAFT_138354"/>
<feature type="compositionally biased region" description="Acidic residues" evidence="2">
    <location>
        <begin position="821"/>
        <end position="833"/>
    </location>
</feature>
<feature type="region of interest" description="Disordered" evidence="2">
    <location>
        <begin position="449"/>
        <end position="551"/>
    </location>
</feature>
<feature type="region of interest" description="Disordered" evidence="2">
    <location>
        <begin position="28"/>
        <end position="70"/>
    </location>
</feature>
<sequence length="974" mass="102800">MEKTPLRLPKLKTRDELLRTAPELGRLLATGEGEAGGAGAAAAPAGRVPSPLKARPRSSPSRRAASPGRLVRKFTDDELTEEERVRAELEKVKAERATLLTSLARLRADTGKSGGELQQEDIRLLRRELEAKQDKLNELRRVTRELTDTMEQLETTSRDCDQLMPQGMAELVGHVEGLGGELAGVERDILEAEAKHELYKLLEVRTRRDHAAAQQRMRDARALKEGAADDYTALARQMHEMRAAKENAECDLGAAVLMYDQMRSDWSKKLKDRRKEAELLRAQVRELERRRAEDDKRKAALEALAAEKTRLEQEKVDKTRTDREAATRRLSAVVPELELLEASWARLHGVCGAATAEDLIAYWQELKAKEASMRELVRLAEVREARAKREMAALLAEKAEVFDTDTARGERRQAAAAAEEAGAGEGEAAPERLAWEQVAAEPAVAASAAATEAAAAEEGVQPGTGGAGAVEAPPESGADSPAAAPAGSAPPSEQAGDEEAAPASGTQAGPAQEEDTAEPAAGVAALEAPAEVAAQPAAEAPAEVSTPAEAEMAAAAATSSAAAAVDMEELLREKQVLIVEARRRKKVAKQNFSKLSQVCVAADQGLHLLALRLKGAMDSGEAATRRLSLRDGRRLTSMTDSRRCSVGGRRVTGANRRTTGQHAMRVSAAGLIERRASIQLLPAPAAAEGVTPRAPQGASIHDKDFFPELPSALAEVGGQLDRLMRLVQEMEAAAAAAQQAAATAAAAEAERMLTGRSMADSEMSGVGEDGAAAEPTPTLTPPATAGPGSGSRLPSKKQLQWADGQATPRVPGEGTGKEGGGEEDGDGGSDTDPEAAVAAAQGEKELRKGFRRRTWAGPAWLNAVSAGKPLTASLRKMTASRGGKAAGTPGAGRGRGAASLALKRIVGYVEEPGSGDDAGNPFVLSSSEDEVEEEGVVDRQYLKHRAHKLTNPKVRGKAGVGAAANSPAAPMDAR</sequence>
<feature type="compositionally biased region" description="Low complexity" evidence="2">
    <location>
        <begin position="449"/>
        <end position="458"/>
    </location>
</feature>
<dbReference type="STRING" id="554065.E1ZMV2"/>
<protein>
    <submittedName>
        <fullName evidence="3">Uncharacterized protein</fullName>
    </submittedName>
</protein>
<feature type="compositionally biased region" description="Low complexity" evidence="2">
    <location>
        <begin position="770"/>
        <end position="786"/>
    </location>
</feature>
<dbReference type="Proteomes" id="UP000008141">
    <property type="component" value="Unassembled WGS sequence"/>
</dbReference>
<gene>
    <name evidence="3" type="ORF">CHLNCDRAFT_138354</name>
</gene>
<evidence type="ECO:0000256" key="2">
    <source>
        <dbReference type="SAM" id="MobiDB-lite"/>
    </source>
</evidence>